<evidence type="ECO:0000313" key="10">
    <source>
        <dbReference type="Proteomes" id="UP001366166"/>
    </source>
</evidence>
<protein>
    <submittedName>
        <fullName evidence="9">K+ transporter Trk</fullName>
    </submittedName>
</protein>
<keyword evidence="7 8" id="KW-0472">Membrane</keyword>
<dbReference type="PANTHER" id="PTHR32024:SF1">
    <property type="entry name" value="KTR SYSTEM POTASSIUM UPTAKE PROTEIN B"/>
    <property type="match status" value="1"/>
</dbReference>
<keyword evidence="4 8" id="KW-0812">Transmembrane</keyword>
<organism evidence="9 10">
    <name type="scientific">Desulfoferula mesophila</name>
    <dbReference type="NCBI Taxonomy" id="3058419"/>
    <lineage>
        <taxon>Bacteria</taxon>
        <taxon>Pseudomonadati</taxon>
        <taxon>Thermodesulfobacteriota</taxon>
        <taxon>Desulfarculia</taxon>
        <taxon>Desulfarculales</taxon>
        <taxon>Desulfarculaceae</taxon>
        <taxon>Desulfoferula</taxon>
    </lineage>
</organism>
<keyword evidence="6" id="KW-0406">Ion transport</keyword>
<evidence type="ECO:0000256" key="5">
    <source>
        <dbReference type="ARBA" id="ARBA00022989"/>
    </source>
</evidence>
<dbReference type="GO" id="GO:0008324">
    <property type="term" value="F:monoatomic cation transmembrane transporter activity"/>
    <property type="evidence" value="ECO:0007669"/>
    <property type="project" value="InterPro"/>
</dbReference>
<name>A0AAU9EIE1_9BACT</name>
<evidence type="ECO:0000256" key="6">
    <source>
        <dbReference type="ARBA" id="ARBA00023065"/>
    </source>
</evidence>
<proteinExistence type="predicted"/>
<dbReference type="KEGG" id="dmp:FAK_38740"/>
<dbReference type="EMBL" id="AP028679">
    <property type="protein sequence ID" value="BEQ16808.1"/>
    <property type="molecule type" value="Genomic_DNA"/>
</dbReference>
<reference evidence="10" key="1">
    <citation type="journal article" date="2023" name="Arch. Microbiol.">
        <title>Desulfoferula mesophilus gen. nov. sp. nov., a mesophilic sulfate-reducing bacterium isolated from a brackish lake sediment.</title>
        <authorList>
            <person name="Watanabe T."/>
            <person name="Yabe T."/>
            <person name="Tsuji J.M."/>
            <person name="Fukui M."/>
        </authorList>
    </citation>
    <scope>NUCLEOTIDE SEQUENCE [LARGE SCALE GENOMIC DNA]</scope>
    <source>
        <strain evidence="10">12FAK</strain>
    </source>
</reference>
<evidence type="ECO:0000313" key="9">
    <source>
        <dbReference type="EMBL" id="BEQ16808.1"/>
    </source>
</evidence>
<feature type="transmembrane region" description="Helical" evidence="8">
    <location>
        <begin position="203"/>
        <end position="222"/>
    </location>
</feature>
<dbReference type="GO" id="GO:0005886">
    <property type="term" value="C:plasma membrane"/>
    <property type="evidence" value="ECO:0007669"/>
    <property type="project" value="UniProtKB-SubCell"/>
</dbReference>
<feature type="transmembrane region" description="Helical" evidence="8">
    <location>
        <begin position="45"/>
        <end position="69"/>
    </location>
</feature>
<keyword evidence="2" id="KW-0813">Transport</keyword>
<accession>A0AAU9EIE1</accession>
<sequence length="422" mass="44058">MAMPVMQGPAGVSLLDCLFTATSAVCVTGLITVDTATAWSPWGQGLILVLLQAGGLGIMTFSVALLYLARKRPGPRTHLALKGALGPVPGGEIGRLVADVLLYTFLLEGLGAAVLFVRFLADFPVQTAGALAVFHSVSAFCNAGFSLFSDNLVAYAEDPTVNLVILGLVVLGGLGFVVLRELVGRLRRPKDELPRRLSLQARLVLFTTGALIAGGMVALLTAEWLGQGPAWRQGPWTLLFQAITPRTAGFNTVPMDQLTNASLVVTMVLMFIGASPGSCGGGVKTTTIAVLWSLAMNRLRGRAGAEAWGRSVPERQVELALLLVLGTAAVLMVAVVLLSAVGLADGGHVRGDFISLAFEATSALGTVGLSLGATPALTPAGKVIIIALMFLGRLGPLAFVYSVAQSLRDRGYRLAEERVIMG</sequence>
<keyword evidence="10" id="KW-1185">Reference proteome</keyword>
<keyword evidence="5 8" id="KW-1133">Transmembrane helix</keyword>
<dbReference type="AlphaFoldDB" id="A0AAU9EIE1"/>
<feature type="transmembrane region" description="Helical" evidence="8">
    <location>
        <begin position="160"/>
        <end position="183"/>
    </location>
</feature>
<evidence type="ECO:0000256" key="1">
    <source>
        <dbReference type="ARBA" id="ARBA00004651"/>
    </source>
</evidence>
<feature type="transmembrane region" description="Helical" evidence="8">
    <location>
        <begin position="319"/>
        <end position="344"/>
    </location>
</feature>
<feature type="transmembrane region" description="Helical" evidence="8">
    <location>
        <begin position="100"/>
        <end position="121"/>
    </location>
</feature>
<dbReference type="InterPro" id="IPR003445">
    <property type="entry name" value="Cat_transpt"/>
</dbReference>
<feature type="transmembrane region" description="Helical" evidence="8">
    <location>
        <begin position="12"/>
        <end position="33"/>
    </location>
</feature>
<evidence type="ECO:0000256" key="4">
    <source>
        <dbReference type="ARBA" id="ARBA00022692"/>
    </source>
</evidence>
<dbReference type="Pfam" id="PF02386">
    <property type="entry name" value="TrkH"/>
    <property type="match status" value="2"/>
</dbReference>
<dbReference type="PANTHER" id="PTHR32024">
    <property type="entry name" value="TRK SYSTEM POTASSIUM UPTAKE PROTEIN TRKG-RELATED"/>
    <property type="match status" value="1"/>
</dbReference>
<evidence type="ECO:0000256" key="7">
    <source>
        <dbReference type="ARBA" id="ARBA00023136"/>
    </source>
</evidence>
<dbReference type="Proteomes" id="UP001366166">
    <property type="component" value="Chromosome"/>
</dbReference>
<evidence type="ECO:0000256" key="8">
    <source>
        <dbReference type="SAM" id="Phobius"/>
    </source>
</evidence>
<gene>
    <name evidence="9" type="ORF">FAK_38740</name>
</gene>
<evidence type="ECO:0000256" key="2">
    <source>
        <dbReference type="ARBA" id="ARBA00022448"/>
    </source>
</evidence>
<keyword evidence="3" id="KW-1003">Cell membrane</keyword>
<comment type="subcellular location">
    <subcellularLocation>
        <location evidence="1">Cell membrane</location>
        <topology evidence="1">Multi-pass membrane protein</topology>
    </subcellularLocation>
</comment>
<feature type="transmembrane region" description="Helical" evidence="8">
    <location>
        <begin position="383"/>
        <end position="404"/>
    </location>
</feature>
<evidence type="ECO:0000256" key="3">
    <source>
        <dbReference type="ARBA" id="ARBA00022475"/>
    </source>
</evidence>
<dbReference type="GO" id="GO:0030001">
    <property type="term" value="P:metal ion transport"/>
    <property type="evidence" value="ECO:0007669"/>
    <property type="project" value="UniProtKB-ARBA"/>
</dbReference>